<dbReference type="InterPro" id="IPR045155">
    <property type="entry name" value="Beta-lactam_cat"/>
</dbReference>
<dbReference type="Proteomes" id="UP000067206">
    <property type="component" value="Chromosome"/>
</dbReference>
<dbReference type="RefSeq" id="WP_082247942.1">
    <property type="nucleotide sequence ID" value="NZ_CP010411.1"/>
</dbReference>
<evidence type="ECO:0000313" key="2">
    <source>
        <dbReference type="EMBL" id="ALE08089.1"/>
    </source>
</evidence>
<dbReference type="AlphaFoldDB" id="A0A0M4LT08"/>
<feature type="domain" description="Beta-lactamase class A catalytic" evidence="1">
    <location>
        <begin position="128"/>
        <end position="238"/>
    </location>
</feature>
<dbReference type="PATRIC" id="fig|1682.24.peg.13"/>
<dbReference type="EMBL" id="CP010411">
    <property type="protein sequence ID" value="ALE08089.1"/>
    <property type="molecule type" value="Genomic_DNA"/>
</dbReference>
<dbReference type="Gene3D" id="3.40.710.10">
    <property type="entry name" value="DD-peptidase/beta-lactamase superfamily"/>
    <property type="match status" value="1"/>
</dbReference>
<dbReference type="SUPFAM" id="SSF56601">
    <property type="entry name" value="beta-lactamase/transpeptidase-like"/>
    <property type="match status" value="1"/>
</dbReference>
<name>A0A0M4LT08_BIFLI</name>
<evidence type="ECO:0000259" key="1">
    <source>
        <dbReference type="Pfam" id="PF13354"/>
    </source>
</evidence>
<accession>A0A0M4LT08</accession>
<dbReference type="InterPro" id="IPR000871">
    <property type="entry name" value="Beta-lactam_class-A"/>
</dbReference>
<dbReference type="InterPro" id="IPR012338">
    <property type="entry name" value="Beta-lactam/transpept-like"/>
</dbReference>
<dbReference type="PANTHER" id="PTHR35333:SF5">
    <property type="entry name" value="CONSERVED LIPOPROTEIN LPQF-RELATED"/>
    <property type="match status" value="1"/>
</dbReference>
<organism evidence="2 3">
    <name type="scientific">Bifidobacterium longum subsp. infantis</name>
    <dbReference type="NCBI Taxonomy" id="1682"/>
    <lineage>
        <taxon>Bacteria</taxon>
        <taxon>Bacillati</taxon>
        <taxon>Actinomycetota</taxon>
        <taxon>Actinomycetes</taxon>
        <taxon>Bifidobacteriales</taxon>
        <taxon>Bifidobacteriaceae</taxon>
        <taxon>Bifidobacterium</taxon>
    </lineage>
</organism>
<evidence type="ECO:0000313" key="3">
    <source>
        <dbReference type="Proteomes" id="UP000067206"/>
    </source>
</evidence>
<reference evidence="2 3" key="1">
    <citation type="submission" date="2014-12" db="EMBL/GenBank/DDBJ databases">
        <title>Complete genome sequence of Bifidobacterium longum subsp. infantis BT1.</title>
        <authorList>
            <person name="Kim J.F."/>
            <person name="Kwak M.-J."/>
        </authorList>
    </citation>
    <scope>NUCLEOTIDE SEQUENCE [LARGE SCALE GENOMIC DNA]</scope>
    <source>
        <strain evidence="2 3">BT1</strain>
    </source>
</reference>
<protein>
    <submittedName>
        <fullName evidence="2">Beta-lactamase</fullName>
    </submittedName>
</protein>
<dbReference type="GO" id="GO:0030655">
    <property type="term" value="P:beta-lactam antibiotic catabolic process"/>
    <property type="evidence" value="ECO:0007669"/>
    <property type="project" value="InterPro"/>
</dbReference>
<proteinExistence type="predicted"/>
<dbReference type="GO" id="GO:0046677">
    <property type="term" value="P:response to antibiotic"/>
    <property type="evidence" value="ECO:0007669"/>
    <property type="project" value="InterPro"/>
</dbReference>
<dbReference type="GO" id="GO:0008800">
    <property type="term" value="F:beta-lactamase activity"/>
    <property type="evidence" value="ECO:0007669"/>
    <property type="project" value="InterPro"/>
</dbReference>
<dbReference type="Pfam" id="PF13354">
    <property type="entry name" value="Beta-lactamase2"/>
    <property type="match status" value="1"/>
</dbReference>
<dbReference type="PANTHER" id="PTHR35333">
    <property type="entry name" value="BETA-LACTAMASE"/>
    <property type="match status" value="1"/>
</dbReference>
<gene>
    <name evidence="2" type="ORF">RY67_12</name>
</gene>
<sequence length="373" mass="41994">MESGCIRIQQQISDLLLGREVPSAESIERIPLVHNSPKHREELYRLLFELHSDSIHITASNDNNIFRLRSNLIDATLITQITDEGELNRLQVKPEVPRIQSLSDFVSALEKLHASVEIAMMSEKSNKTIVHSDTPLAVASLVKVVVASIIIRQIERGQLKLNQKHIINASDISILSAGLSMKNIGTAITVKELLLLMLFFSDNSAMDILIKIGGEGFQEYFQTMMNASLTKSTKVSPRIKPTKEIYGAAWGSLSVEQTKKIRERSLTEIRWVDGLDYFIPLTIVNKAAYSLIHSNIYKNIFDLRRDFFKGGSAPGVISALVAPFNEEIEKPVISFALNRRSSFSLVEEIYVFDSVRKLFENEEYLSSEVNINN</sequence>